<comment type="caution">
    <text evidence="2">The sequence shown here is derived from an EMBL/GenBank/DDBJ whole genome shotgun (WGS) entry which is preliminary data.</text>
</comment>
<evidence type="ECO:0000313" key="3">
    <source>
        <dbReference type="Proteomes" id="UP000299102"/>
    </source>
</evidence>
<gene>
    <name evidence="2" type="ORF">EVAR_37855_1</name>
</gene>
<accession>A0A4C1X073</accession>
<organism evidence="2 3">
    <name type="scientific">Eumeta variegata</name>
    <name type="common">Bagworm moth</name>
    <name type="synonym">Eumeta japonica</name>
    <dbReference type="NCBI Taxonomy" id="151549"/>
    <lineage>
        <taxon>Eukaryota</taxon>
        <taxon>Metazoa</taxon>
        <taxon>Ecdysozoa</taxon>
        <taxon>Arthropoda</taxon>
        <taxon>Hexapoda</taxon>
        <taxon>Insecta</taxon>
        <taxon>Pterygota</taxon>
        <taxon>Neoptera</taxon>
        <taxon>Endopterygota</taxon>
        <taxon>Lepidoptera</taxon>
        <taxon>Glossata</taxon>
        <taxon>Ditrysia</taxon>
        <taxon>Tineoidea</taxon>
        <taxon>Psychidae</taxon>
        <taxon>Oiketicinae</taxon>
        <taxon>Eumeta</taxon>
    </lineage>
</organism>
<feature type="region of interest" description="Disordered" evidence="1">
    <location>
        <begin position="80"/>
        <end position="104"/>
    </location>
</feature>
<sequence length="140" mass="16083">MRACVDVYVRACMRDVYMSACLCGCVRACMCIQINFEPPFFILYISHSQENANNHNLPEYQECQNYQQILSQPLHVTDGNKQIYGGPHRRGSRRKRRRRRGRRGRAVFIHQRLASASSGTAKGFALGPYVFQCSPKGRRP</sequence>
<dbReference type="Proteomes" id="UP000299102">
    <property type="component" value="Unassembled WGS sequence"/>
</dbReference>
<evidence type="ECO:0000313" key="2">
    <source>
        <dbReference type="EMBL" id="GBP57176.1"/>
    </source>
</evidence>
<protein>
    <submittedName>
        <fullName evidence="2">Uncharacterized protein</fullName>
    </submittedName>
</protein>
<reference evidence="2 3" key="1">
    <citation type="journal article" date="2019" name="Commun. Biol.">
        <title>The bagworm genome reveals a unique fibroin gene that provides high tensile strength.</title>
        <authorList>
            <person name="Kono N."/>
            <person name="Nakamura H."/>
            <person name="Ohtoshi R."/>
            <person name="Tomita M."/>
            <person name="Numata K."/>
            <person name="Arakawa K."/>
        </authorList>
    </citation>
    <scope>NUCLEOTIDE SEQUENCE [LARGE SCALE GENOMIC DNA]</scope>
</reference>
<keyword evidence="3" id="KW-1185">Reference proteome</keyword>
<feature type="compositionally biased region" description="Basic residues" evidence="1">
    <location>
        <begin position="87"/>
        <end position="104"/>
    </location>
</feature>
<dbReference type="AlphaFoldDB" id="A0A4C1X073"/>
<proteinExistence type="predicted"/>
<evidence type="ECO:0000256" key="1">
    <source>
        <dbReference type="SAM" id="MobiDB-lite"/>
    </source>
</evidence>
<dbReference type="EMBL" id="BGZK01000710">
    <property type="protein sequence ID" value="GBP57176.1"/>
    <property type="molecule type" value="Genomic_DNA"/>
</dbReference>
<name>A0A4C1X073_EUMVA</name>